<protein>
    <submittedName>
        <fullName evidence="1">Uncharacterized protein</fullName>
    </submittedName>
</protein>
<evidence type="ECO:0000313" key="3">
    <source>
        <dbReference type="Proteomes" id="UP000037716"/>
    </source>
</evidence>
<proteinExistence type="predicted"/>
<dbReference type="RefSeq" id="WP_053975100.1">
    <property type="nucleotide sequence ID" value="NZ_FNUE01000002.1"/>
</dbReference>
<dbReference type="OrthoDB" id="1203111at2"/>
<evidence type="ECO:0000313" key="2">
    <source>
        <dbReference type="EMBL" id="SEE56542.1"/>
    </source>
</evidence>
<reference evidence="2 4" key="2">
    <citation type="submission" date="2016-10" db="EMBL/GenBank/DDBJ databases">
        <authorList>
            <person name="Varghese N."/>
            <person name="Submissions S."/>
        </authorList>
    </citation>
    <scope>NUCLEOTIDE SEQUENCE [LARGE SCALE GENOMIC DNA]</scope>
    <source>
        <strain evidence="2 4">DSW-5</strain>
    </source>
</reference>
<dbReference type="EMBL" id="LGBR01000001">
    <property type="protein sequence ID" value="KOY53053.1"/>
    <property type="molecule type" value="Genomic_DNA"/>
</dbReference>
<dbReference type="AlphaFoldDB" id="A0A0M9CIA0"/>
<gene>
    <name evidence="1" type="ORF">I602_2613</name>
    <name evidence="2" type="ORF">SAMN05444353_2388</name>
</gene>
<dbReference type="Proteomes" id="UP000037716">
    <property type="component" value="Unassembled WGS sequence"/>
</dbReference>
<dbReference type="PATRIC" id="fig|1300348.6.peg.2615"/>
<sequence>MKKTNRLLVVLFAVFTVCFYSCEELFGIEEEEDAIINSTVCNGYVGPSNIDQQYDYQCQAAYAYKCNGEEDALRKQCAYYKELQRQLDLPDCDYCD</sequence>
<organism evidence="1 3">
    <name type="scientific">Polaribacter dokdonensis DSW-5</name>
    <dbReference type="NCBI Taxonomy" id="1300348"/>
    <lineage>
        <taxon>Bacteria</taxon>
        <taxon>Pseudomonadati</taxon>
        <taxon>Bacteroidota</taxon>
        <taxon>Flavobacteriia</taxon>
        <taxon>Flavobacteriales</taxon>
        <taxon>Flavobacteriaceae</taxon>
    </lineage>
</organism>
<dbReference type="Proteomes" id="UP000183071">
    <property type="component" value="Unassembled WGS sequence"/>
</dbReference>
<accession>A0A0M9CIA0</accession>
<keyword evidence="4" id="KW-1185">Reference proteome</keyword>
<dbReference type="EMBL" id="FNUE01000002">
    <property type="protein sequence ID" value="SEE56542.1"/>
    <property type="molecule type" value="Genomic_DNA"/>
</dbReference>
<comment type="caution">
    <text evidence="1">The sequence shown here is derived from an EMBL/GenBank/DDBJ whole genome shotgun (WGS) entry which is preliminary data.</text>
</comment>
<name>A0A0M9CIA0_9FLAO</name>
<reference evidence="1 3" key="1">
    <citation type="submission" date="2015-07" db="EMBL/GenBank/DDBJ databases">
        <title>Genome of Polaribacter dokdonenesis DSW-5, isolated from seawater off Dokdo in Korea.</title>
        <authorList>
            <person name="Yoon K."/>
            <person name="Song J.Y."/>
            <person name="Kim J.F."/>
        </authorList>
    </citation>
    <scope>NUCLEOTIDE SEQUENCE [LARGE SCALE GENOMIC DNA]</scope>
    <source>
        <strain evidence="1 3">DSW-5</strain>
    </source>
</reference>
<evidence type="ECO:0000313" key="4">
    <source>
        <dbReference type="Proteomes" id="UP000183071"/>
    </source>
</evidence>
<evidence type="ECO:0000313" key="1">
    <source>
        <dbReference type="EMBL" id="KOY53053.1"/>
    </source>
</evidence>